<dbReference type="InterPro" id="IPR018303">
    <property type="entry name" value="ATPase_P-typ_P_site"/>
</dbReference>
<dbReference type="Gene3D" id="2.70.150.10">
    <property type="entry name" value="Calcium-transporting ATPase, cytoplasmic transduction domain A"/>
    <property type="match status" value="1"/>
</dbReference>
<dbReference type="GO" id="GO:0005507">
    <property type="term" value="F:copper ion binding"/>
    <property type="evidence" value="ECO:0007669"/>
    <property type="project" value="TreeGrafter"/>
</dbReference>
<dbReference type="CDD" id="cd02094">
    <property type="entry name" value="P-type_ATPase_Cu-like"/>
    <property type="match status" value="1"/>
</dbReference>
<dbReference type="SFLD" id="SFLDF00027">
    <property type="entry name" value="p-type_atpase"/>
    <property type="match status" value="1"/>
</dbReference>
<dbReference type="PRINTS" id="PR00119">
    <property type="entry name" value="CATATPASE"/>
</dbReference>
<keyword evidence="5 12" id="KW-0547">Nucleotide-binding</keyword>
<feature type="transmembrane region" description="Helical" evidence="12">
    <location>
        <begin position="368"/>
        <end position="390"/>
    </location>
</feature>
<evidence type="ECO:0000256" key="2">
    <source>
        <dbReference type="ARBA" id="ARBA00006024"/>
    </source>
</evidence>
<accession>A0A939DZY2</accession>
<comment type="subcellular location">
    <subcellularLocation>
        <location evidence="1">Cell membrane</location>
        <topology evidence="1">Multi-pass membrane protein</topology>
    </subcellularLocation>
</comment>
<evidence type="ECO:0000256" key="11">
    <source>
        <dbReference type="ARBA" id="ARBA00074171"/>
    </source>
</evidence>
<dbReference type="SUPFAM" id="SSF81653">
    <property type="entry name" value="Calcium ATPase, transduction domain A"/>
    <property type="match status" value="1"/>
</dbReference>
<dbReference type="InterPro" id="IPR059000">
    <property type="entry name" value="ATPase_P-type_domA"/>
</dbReference>
<dbReference type="InterPro" id="IPR008250">
    <property type="entry name" value="ATPase_P-typ_transduc_dom_A_sf"/>
</dbReference>
<proteinExistence type="inferred from homology"/>
<keyword evidence="6 12" id="KW-0067">ATP-binding</keyword>
<dbReference type="InterPro" id="IPR036412">
    <property type="entry name" value="HAD-like_sf"/>
</dbReference>
<sequence length="782" mass="79541">MTTPAAATTDHVELGITGMSCTACSGRIEKKLNRLDGVDATVNFATEQARITFDPQRYTSSDFTDLVEKMGYGGFVLGAPGDTPSDSPASCDNDPIGTARRKHQRELGHRLWVSMALGLPVMALSMIPPLQFDHWQWLCLALAGPVWLWGGWPFHRTAVTNLPSLTFTMDTLVSVGTTAAFGWSVIALFFGGAGEKTMRMGFHFTGHAGHAALSEIYLDTAAMVVVFLLCGKYLEAKARASSAEAISELARLGATQASLITDGKEQLVDVDTLVVGDTVLVRPGGKIPLDGTVVHGSSAVDESMLTGESVPVEVTVGDAVTGATVNTSGRLIVEVTRTGADTTLAAITEMVANAQAAKAPVQKLVDKISAVFVPVVLAVSVLTLIGQLAAGAAVASAFSAAVAVVVVACPCALGLATPTALLVGTGRGAQLGLLITGPEAVEASRGIDTMVLDKTGTLTTGCMRVTDITTAPGWDAATTAALAAAVEHGSEHPIARAVTTFAHSHPPAAAADTGFPADGLTAALAGTAEADWHSLVDDFSSTAGVGVSGSIGGHRIAVGRAGGDITGVLAEAHEQALAHGATTVAVSVDGQPVAVIAVSDTVKPTSRQAIEALRALGIRPVMVTGDNAAAAAAVAADTGIDPDCVVAGASPRGKLDEVARLQKNGSVVAVAGDGVNDAAALAQADLGLAMGAGTDVAIAASDITIMKNSVLGAADAVRLARATFRTIRGNLVWAFAYNVVLIPVAAMGLLNPMLAGAAMAFSSVFVVTNSLRLKKFSPLSPA</sequence>
<dbReference type="NCBIfam" id="TIGR01525">
    <property type="entry name" value="ATPase-IB_hvy"/>
    <property type="match status" value="1"/>
</dbReference>
<dbReference type="GO" id="GO:0005886">
    <property type="term" value="C:plasma membrane"/>
    <property type="evidence" value="ECO:0007669"/>
    <property type="project" value="UniProtKB-SubCell"/>
</dbReference>
<dbReference type="NCBIfam" id="TIGR01494">
    <property type="entry name" value="ATPase_P-type"/>
    <property type="match status" value="2"/>
</dbReference>
<dbReference type="InterPro" id="IPR044492">
    <property type="entry name" value="P_typ_ATPase_HD_dom"/>
</dbReference>
<dbReference type="CDD" id="cd00371">
    <property type="entry name" value="HMA"/>
    <property type="match status" value="1"/>
</dbReference>
<comment type="caution">
    <text evidence="14">The sequence shown here is derived from an EMBL/GenBank/DDBJ whole genome shotgun (WGS) entry which is preliminary data.</text>
</comment>
<gene>
    <name evidence="14" type="ORF">JZY06_07045</name>
</gene>
<dbReference type="Gene3D" id="3.40.50.1000">
    <property type="entry name" value="HAD superfamily/HAD-like"/>
    <property type="match status" value="1"/>
</dbReference>
<evidence type="ECO:0000256" key="12">
    <source>
        <dbReference type="RuleBase" id="RU362081"/>
    </source>
</evidence>
<dbReference type="InterPro" id="IPR001757">
    <property type="entry name" value="P_typ_ATPase"/>
</dbReference>
<evidence type="ECO:0000256" key="3">
    <source>
        <dbReference type="ARBA" id="ARBA00022692"/>
    </source>
</evidence>
<feature type="transmembrane region" description="Helical" evidence="12">
    <location>
        <begin position="172"/>
        <end position="191"/>
    </location>
</feature>
<dbReference type="AlphaFoldDB" id="A0A939DZY2"/>
<dbReference type="SUPFAM" id="SSF56784">
    <property type="entry name" value="HAD-like"/>
    <property type="match status" value="1"/>
</dbReference>
<feature type="domain" description="HMA" evidence="13">
    <location>
        <begin position="10"/>
        <end position="75"/>
    </location>
</feature>
<dbReference type="EMBL" id="JAFLEQ010000011">
    <property type="protein sequence ID" value="MBN9644365.1"/>
    <property type="molecule type" value="Genomic_DNA"/>
</dbReference>
<dbReference type="InterPro" id="IPR023299">
    <property type="entry name" value="ATPase_P-typ_cyto_dom_N"/>
</dbReference>
<evidence type="ECO:0000256" key="9">
    <source>
        <dbReference type="ARBA" id="ARBA00023136"/>
    </source>
</evidence>
<evidence type="ECO:0000313" key="14">
    <source>
        <dbReference type="EMBL" id="MBN9644365.1"/>
    </source>
</evidence>
<dbReference type="Proteomes" id="UP000664332">
    <property type="component" value="Unassembled WGS sequence"/>
</dbReference>
<evidence type="ECO:0000256" key="4">
    <source>
        <dbReference type="ARBA" id="ARBA00022723"/>
    </source>
</evidence>
<dbReference type="FunFam" id="2.70.150.10:FF:000002">
    <property type="entry name" value="Copper-transporting ATPase 1, putative"/>
    <property type="match status" value="1"/>
</dbReference>
<dbReference type="SUPFAM" id="SSF81665">
    <property type="entry name" value="Calcium ATPase, transmembrane domain M"/>
    <property type="match status" value="1"/>
</dbReference>
<feature type="transmembrane region" description="Helical" evidence="12">
    <location>
        <begin position="731"/>
        <end position="750"/>
    </location>
</feature>
<feature type="transmembrane region" description="Helical" evidence="12">
    <location>
        <begin position="756"/>
        <end position="773"/>
    </location>
</feature>
<dbReference type="Gene3D" id="3.40.1110.10">
    <property type="entry name" value="Calcium-transporting ATPase, cytoplasmic domain N"/>
    <property type="match status" value="1"/>
</dbReference>
<dbReference type="PROSITE" id="PS00154">
    <property type="entry name" value="ATPASE_E1_E2"/>
    <property type="match status" value="1"/>
</dbReference>
<dbReference type="InterPro" id="IPR036163">
    <property type="entry name" value="HMA_dom_sf"/>
</dbReference>
<dbReference type="PANTHER" id="PTHR43520">
    <property type="entry name" value="ATP7, ISOFORM B"/>
    <property type="match status" value="1"/>
</dbReference>
<keyword evidence="7" id="KW-1278">Translocase</keyword>
<dbReference type="GO" id="GO:0055070">
    <property type="term" value="P:copper ion homeostasis"/>
    <property type="evidence" value="ECO:0007669"/>
    <property type="project" value="TreeGrafter"/>
</dbReference>
<keyword evidence="15" id="KW-1185">Reference proteome</keyword>
<keyword evidence="12" id="KW-1003">Cell membrane</keyword>
<dbReference type="FunFam" id="3.30.70.100:FF:000005">
    <property type="entry name" value="Copper-exporting P-type ATPase A"/>
    <property type="match status" value="1"/>
</dbReference>
<comment type="similarity">
    <text evidence="2 12">Belongs to the cation transport ATPase (P-type) (TC 3.A.3) family. Type IB subfamily.</text>
</comment>
<feature type="transmembrane region" description="Helical" evidence="12">
    <location>
        <begin position="111"/>
        <end position="128"/>
    </location>
</feature>
<dbReference type="GO" id="GO:0043682">
    <property type="term" value="F:P-type divalent copper transporter activity"/>
    <property type="evidence" value="ECO:0007669"/>
    <property type="project" value="TreeGrafter"/>
</dbReference>
<keyword evidence="8 12" id="KW-1133">Transmembrane helix</keyword>
<keyword evidence="4 12" id="KW-0479">Metal-binding</keyword>
<dbReference type="GO" id="GO:0005524">
    <property type="term" value="F:ATP binding"/>
    <property type="evidence" value="ECO:0007669"/>
    <property type="project" value="UniProtKB-UniRule"/>
</dbReference>
<comment type="catalytic activity">
    <reaction evidence="10">
        <text>ATP + H2O = ADP + phosphate + H(+)</text>
        <dbReference type="Rhea" id="RHEA:13065"/>
        <dbReference type="ChEBI" id="CHEBI:15377"/>
        <dbReference type="ChEBI" id="CHEBI:15378"/>
        <dbReference type="ChEBI" id="CHEBI:30616"/>
        <dbReference type="ChEBI" id="CHEBI:43474"/>
        <dbReference type="ChEBI" id="CHEBI:456216"/>
    </reaction>
</comment>
<dbReference type="GO" id="GO:0016887">
    <property type="term" value="F:ATP hydrolysis activity"/>
    <property type="evidence" value="ECO:0007669"/>
    <property type="project" value="InterPro"/>
</dbReference>
<dbReference type="InterPro" id="IPR017969">
    <property type="entry name" value="Heavy-metal-associated_CS"/>
</dbReference>
<reference evidence="14" key="1">
    <citation type="submission" date="2021-03" db="EMBL/GenBank/DDBJ databases">
        <authorList>
            <person name="Sun Q."/>
        </authorList>
    </citation>
    <scope>NUCLEOTIDE SEQUENCE</scope>
    <source>
        <strain evidence="14">CCM 8862</strain>
    </source>
</reference>
<dbReference type="Pfam" id="PF00403">
    <property type="entry name" value="HMA"/>
    <property type="match status" value="1"/>
</dbReference>
<dbReference type="Pfam" id="PF00122">
    <property type="entry name" value="E1-E2_ATPase"/>
    <property type="match status" value="1"/>
</dbReference>
<dbReference type="InterPro" id="IPR027256">
    <property type="entry name" value="P-typ_ATPase_IB"/>
</dbReference>
<evidence type="ECO:0000256" key="10">
    <source>
        <dbReference type="ARBA" id="ARBA00049360"/>
    </source>
</evidence>
<dbReference type="SFLD" id="SFLDS00003">
    <property type="entry name" value="Haloacid_Dehalogenase"/>
    <property type="match status" value="1"/>
</dbReference>
<evidence type="ECO:0000256" key="1">
    <source>
        <dbReference type="ARBA" id="ARBA00004651"/>
    </source>
</evidence>
<dbReference type="Pfam" id="PF00702">
    <property type="entry name" value="Hydrolase"/>
    <property type="match status" value="1"/>
</dbReference>
<keyword evidence="3 12" id="KW-0812">Transmembrane</keyword>
<evidence type="ECO:0000256" key="7">
    <source>
        <dbReference type="ARBA" id="ARBA00022967"/>
    </source>
</evidence>
<dbReference type="InterPro" id="IPR006121">
    <property type="entry name" value="HMA_dom"/>
</dbReference>
<dbReference type="InterPro" id="IPR023298">
    <property type="entry name" value="ATPase_P-typ_TM_dom_sf"/>
</dbReference>
<dbReference type="Gene3D" id="3.30.70.100">
    <property type="match status" value="1"/>
</dbReference>
<feature type="transmembrane region" description="Helical" evidence="12">
    <location>
        <begin position="134"/>
        <end position="152"/>
    </location>
</feature>
<dbReference type="PROSITE" id="PS50846">
    <property type="entry name" value="HMA_2"/>
    <property type="match status" value="1"/>
</dbReference>
<keyword evidence="9 12" id="KW-0472">Membrane</keyword>
<evidence type="ECO:0000256" key="6">
    <source>
        <dbReference type="ARBA" id="ARBA00022840"/>
    </source>
</evidence>
<feature type="transmembrane region" description="Helical" evidence="12">
    <location>
        <begin position="211"/>
        <end position="230"/>
    </location>
</feature>
<evidence type="ECO:0000313" key="15">
    <source>
        <dbReference type="Proteomes" id="UP000664332"/>
    </source>
</evidence>
<feature type="transmembrane region" description="Helical" evidence="12">
    <location>
        <begin position="396"/>
        <end position="423"/>
    </location>
</feature>
<dbReference type="PROSITE" id="PS01047">
    <property type="entry name" value="HMA_1"/>
    <property type="match status" value="1"/>
</dbReference>
<evidence type="ECO:0000256" key="8">
    <source>
        <dbReference type="ARBA" id="ARBA00022989"/>
    </source>
</evidence>
<dbReference type="RefSeq" id="WP_207278850.1">
    <property type="nucleotide sequence ID" value="NZ_JAFLEQ010000011.1"/>
</dbReference>
<dbReference type="SUPFAM" id="SSF55008">
    <property type="entry name" value="HMA, heavy metal-associated domain"/>
    <property type="match status" value="1"/>
</dbReference>
<dbReference type="SFLD" id="SFLDG00002">
    <property type="entry name" value="C1.7:_P-type_atpase_like"/>
    <property type="match status" value="1"/>
</dbReference>
<evidence type="ECO:0000259" key="13">
    <source>
        <dbReference type="PROSITE" id="PS50846"/>
    </source>
</evidence>
<organism evidence="14 15">
    <name type="scientific">Corynebacterium mendelii</name>
    <dbReference type="NCBI Taxonomy" id="2765362"/>
    <lineage>
        <taxon>Bacteria</taxon>
        <taxon>Bacillati</taxon>
        <taxon>Actinomycetota</taxon>
        <taxon>Actinomycetes</taxon>
        <taxon>Mycobacteriales</taxon>
        <taxon>Corynebacteriaceae</taxon>
        <taxon>Corynebacterium</taxon>
    </lineage>
</organism>
<name>A0A939DZY2_9CORY</name>
<evidence type="ECO:0000256" key="5">
    <source>
        <dbReference type="ARBA" id="ARBA00022741"/>
    </source>
</evidence>
<dbReference type="PANTHER" id="PTHR43520:SF8">
    <property type="entry name" value="P-TYPE CU(+) TRANSPORTER"/>
    <property type="match status" value="1"/>
</dbReference>
<protein>
    <recommendedName>
        <fullName evidence="11">Cation-transporting P-type ATPase B</fullName>
    </recommendedName>
</protein>
<dbReference type="InterPro" id="IPR023214">
    <property type="entry name" value="HAD_sf"/>
</dbReference>